<dbReference type="Proteomes" id="UP000705867">
    <property type="component" value="Unassembled WGS sequence"/>
</dbReference>
<organism evidence="2 3">
    <name type="scientific">Candidatus Nitrobium versatile</name>
    <dbReference type="NCBI Taxonomy" id="2884831"/>
    <lineage>
        <taxon>Bacteria</taxon>
        <taxon>Pseudomonadati</taxon>
        <taxon>Nitrospirota</taxon>
        <taxon>Nitrospiria</taxon>
        <taxon>Nitrospirales</taxon>
        <taxon>Nitrospiraceae</taxon>
        <taxon>Candidatus Nitrobium</taxon>
    </lineage>
</organism>
<protein>
    <submittedName>
        <fullName evidence="2">Uncharacterized protein</fullName>
    </submittedName>
</protein>
<reference evidence="2" key="1">
    <citation type="journal article" date="2021" name="bioRxiv">
        <title>Unraveling nitrogen, sulfur and carbon metabolic pathways and microbial community transcriptional responses to substrate deprivation and toxicity stresses in a bioreactor mimicking anoxic brackish coastal sediment conditions.</title>
        <authorList>
            <person name="Martins P.D."/>
            <person name="Echeveste M.J."/>
            <person name="Arshad A."/>
            <person name="Kurth J."/>
            <person name="Ouboter H."/>
            <person name="Jetten M.S.M."/>
            <person name="Welte C.U."/>
        </authorList>
    </citation>
    <scope>NUCLEOTIDE SEQUENCE</scope>
    <source>
        <strain evidence="2">MAG_39</strain>
    </source>
</reference>
<dbReference type="AlphaFoldDB" id="A0A953JCR2"/>
<proteinExistence type="predicted"/>
<dbReference type="EMBL" id="JAIOIV010000071">
    <property type="protein sequence ID" value="MBZ0156205.1"/>
    <property type="molecule type" value="Genomic_DNA"/>
</dbReference>
<evidence type="ECO:0000256" key="1">
    <source>
        <dbReference type="SAM" id="MobiDB-lite"/>
    </source>
</evidence>
<sequence>MNTELAVYEEKPLTAQDIREQINLIQEVMRTVMQEGQHYGKIPGAGDKPTLFKPGAEKIMALFRLSADPEVVDLSHDDIIRYRVKCRLTTRSGIFFGAGLGECSSEEEKYKWRLATGDEEWEATPETQRRIKYSRDRQLRQVRTNPYELANTILKMAKKRALVDAVLTSTAASDIFTQDIEDMPEELFDRGKPASNSPRPPLKQPQAKSGGTIREPNAPATEAQIKAIFAIMRSKGYEEEAMIVEANKFLDLSLGLEFMAIESLKELTKGQASALIDHLQKQK</sequence>
<reference evidence="2" key="2">
    <citation type="submission" date="2021-08" db="EMBL/GenBank/DDBJ databases">
        <authorList>
            <person name="Dalcin Martins P."/>
        </authorList>
    </citation>
    <scope>NUCLEOTIDE SEQUENCE</scope>
    <source>
        <strain evidence="2">MAG_39</strain>
    </source>
</reference>
<accession>A0A953JCR2</accession>
<name>A0A953JCR2_9BACT</name>
<evidence type="ECO:0000313" key="3">
    <source>
        <dbReference type="Proteomes" id="UP000705867"/>
    </source>
</evidence>
<feature type="region of interest" description="Disordered" evidence="1">
    <location>
        <begin position="187"/>
        <end position="218"/>
    </location>
</feature>
<evidence type="ECO:0000313" key="2">
    <source>
        <dbReference type="EMBL" id="MBZ0156205.1"/>
    </source>
</evidence>
<gene>
    <name evidence="2" type="ORF">K8I29_08360</name>
</gene>
<comment type="caution">
    <text evidence="2">The sequence shown here is derived from an EMBL/GenBank/DDBJ whole genome shotgun (WGS) entry which is preliminary data.</text>
</comment>